<keyword evidence="4" id="KW-1185">Reference proteome</keyword>
<evidence type="ECO:0000256" key="2">
    <source>
        <dbReference type="SAM" id="MobiDB-lite"/>
    </source>
</evidence>
<dbReference type="STRING" id="12957.A0A158NT57"/>
<evidence type="ECO:0000313" key="4">
    <source>
        <dbReference type="Proteomes" id="UP000005205"/>
    </source>
</evidence>
<feature type="compositionally biased region" description="Low complexity" evidence="2">
    <location>
        <begin position="375"/>
        <end position="388"/>
    </location>
</feature>
<evidence type="ECO:0000256" key="1">
    <source>
        <dbReference type="SAM" id="Coils"/>
    </source>
</evidence>
<feature type="compositionally biased region" description="Basic and acidic residues" evidence="2">
    <location>
        <begin position="889"/>
        <end position="912"/>
    </location>
</feature>
<feature type="coiled-coil region" evidence="1">
    <location>
        <begin position="922"/>
        <end position="949"/>
    </location>
</feature>
<dbReference type="InterPro" id="IPR013083">
    <property type="entry name" value="Znf_RING/FYVE/PHD"/>
</dbReference>
<reference evidence="4" key="1">
    <citation type="journal article" date="2011" name="PLoS Genet.">
        <title>The genome sequence of the leaf-cutter ant Atta cephalotes reveals insights into its obligate symbiotic lifestyle.</title>
        <authorList>
            <person name="Suen G."/>
            <person name="Teiling C."/>
            <person name="Li L."/>
            <person name="Holt C."/>
            <person name="Abouheif E."/>
            <person name="Bornberg-Bauer E."/>
            <person name="Bouffard P."/>
            <person name="Caldera E.J."/>
            <person name="Cash E."/>
            <person name="Cavanaugh A."/>
            <person name="Denas O."/>
            <person name="Elhaik E."/>
            <person name="Fave M.J."/>
            <person name="Gadau J."/>
            <person name="Gibson J.D."/>
            <person name="Graur D."/>
            <person name="Grubbs K.J."/>
            <person name="Hagen D.E."/>
            <person name="Harkins T.T."/>
            <person name="Helmkampf M."/>
            <person name="Hu H."/>
            <person name="Johnson B.R."/>
            <person name="Kim J."/>
            <person name="Marsh S.E."/>
            <person name="Moeller J.A."/>
            <person name="Munoz-Torres M.C."/>
            <person name="Murphy M.C."/>
            <person name="Naughton M.C."/>
            <person name="Nigam S."/>
            <person name="Overson R."/>
            <person name="Rajakumar R."/>
            <person name="Reese J.T."/>
            <person name="Scott J.J."/>
            <person name="Smith C.R."/>
            <person name="Tao S."/>
            <person name="Tsutsui N.D."/>
            <person name="Viljakainen L."/>
            <person name="Wissler L."/>
            <person name="Yandell M.D."/>
            <person name="Zimmer F."/>
            <person name="Taylor J."/>
            <person name="Slater S.C."/>
            <person name="Clifton S.W."/>
            <person name="Warren W.C."/>
            <person name="Elsik C.G."/>
            <person name="Smith C.D."/>
            <person name="Weinstock G.M."/>
            <person name="Gerardo N.M."/>
            <person name="Currie C.R."/>
        </authorList>
    </citation>
    <scope>NUCLEOTIDE SEQUENCE [LARGE SCALE GENOMIC DNA]</scope>
</reference>
<dbReference type="EMBL" id="ADTU01025484">
    <property type="status" value="NOT_ANNOTATED_CDS"/>
    <property type="molecule type" value="Genomic_DNA"/>
</dbReference>
<proteinExistence type="predicted"/>
<dbReference type="KEGG" id="acep:105623955"/>
<feature type="compositionally biased region" description="Basic and acidic residues" evidence="2">
    <location>
        <begin position="571"/>
        <end position="587"/>
    </location>
</feature>
<dbReference type="AlphaFoldDB" id="A0A158NT57"/>
<feature type="region of interest" description="Disordered" evidence="2">
    <location>
        <begin position="357"/>
        <end position="405"/>
    </location>
</feature>
<feature type="compositionally biased region" description="Basic and acidic residues" evidence="2">
    <location>
        <begin position="533"/>
        <end position="560"/>
    </location>
</feature>
<feature type="coiled-coil region" evidence="1">
    <location>
        <begin position="219"/>
        <end position="246"/>
    </location>
</feature>
<dbReference type="OrthoDB" id="10072397at2759"/>
<protein>
    <recommendedName>
        <fullName evidence="5">FYVE-type zinc finger domain-containing protein</fullName>
    </recommendedName>
</protein>
<dbReference type="eggNOG" id="ENOG502S72I">
    <property type="taxonomic scope" value="Eukaryota"/>
</dbReference>
<evidence type="ECO:0000313" key="3">
    <source>
        <dbReference type="EnsemblMetazoa" id="XP_012060715.1"/>
    </source>
</evidence>
<dbReference type="InParanoid" id="A0A158NT57"/>
<dbReference type="EMBL" id="ADTU01025485">
    <property type="status" value="NOT_ANNOTATED_CDS"/>
    <property type="molecule type" value="Genomic_DNA"/>
</dbReference>
<gene>
    <name evidence="3" type="primary">105623955</name>
</gene>
<feature type="region of interest" description="Disordered" evidence="2">
    <location>
        <begin position="879"/>
        <end position="912"/>
    </location>
</feature>
<dbReference type="EMBL" id="ADTU01025483">
    <property type="status" value="NOT_ANNOTATED_CDS"/>
    <property type="molecule type" value="Genomic_DNA"/>
</dbReference>
<name>A0A158NT57_ATTCE</name>
<feature type="region of interest" description="Disordered" evidence="2">
    <location>
        <begin position="653"/>
        <end position="688"/>
    </location>
</feature>
<reference evidence="3" key="2">
    <citation type="submission" date="2016-04" db="UniProtKB">
        <authorList>
            <consortium name="EnsemblMetazoa"/>
        </authorList>
    </citation>
    <scope>IDENTIFICATION</scope>
</reference>
<feature type="compositionally biased region" description="Basic and acidic residues" evidence="2">
    <location>
        <begin position="832"/>
        <end position="849"/>
    </location>
</feature>
<dbReference type="Gene3D" id="3.30.40.10">
    <property type="entry name" value="Zinc/RING finger domain, C3HC4 (zinc finger)"/>
    <property type="match status" value="1"/>
</dbReference>
<accession>A0A158NT57</accession>
<feature type="region of interest" description="Disordered" evidence="2">
    <location>
        <begin position="799"/>
        <end position="864"/>
    </location>
</feature>
<dbReference type="EnsemblMetazoa" id="XM_012205325.1">
    <property type="protein sequence ID" value="XP_012060715.1"/>
    <property type="gene ID" value="LOC105623955"/>
</dbReference>
<sequence length="1272" mass="145826">MKEKFRKNSKVKETKRVVLDRRCACCLTLFLIDRGVRCSDCGARSCRKACSRWDTSDNAWHCIFCHQQRSWLKRNDNWFDNFGGMANEEEELHSGFGTAKSHLYVAGNAAAISNVEQIQEDREERRMVYAIQNFVEKIIDGLVENIDDTPIDRLYEDLEYDRFLEEHRPPLIAALIRLTTCLKASLPNKPSTDPPTMAHAALREIVEKAVEEARKLPGLNASEDSAEQLQEERAVTNDSYEDLLATAILNKVIEKYQRERVDGNSNVLHDTNSPTAKYTANDSKHLEEDVASYASDHLECNGDHSASIRRNEDYHKPVSFMMEERIEEVTTITSDDDDELRDNGALEFGCSRRVPFPEYGMDIIDPPRELPSPSPSSSSDSSDLNRNEYPPVRTKRHAPGHTTDIVSPIESWEDNWLFQKKRNSRSQPDAVAMLVPSSNAYYKALIGDRDAEDTSDLSECSSTKSDEEIEKELMEAISNVIPRTPRISESDATNDQIENYQEGTSKTQFEKDKVDTCQVIKKTEKNATVCESYDEKNDEKHLKTSEKKTAKREDDKEKQNENSFILITAKGNDEAKEKSKDTDECSKKITATAVENSVQKEIKMKSEKSSERSDRGENVADENEEQRESEYTEHYDTAIQRHLDSLTKIEVCSGESETTDETRKMTEEQLRKSETNSIEQSESEHSEAEVHQLFYATIDKNHVNMISENDPLSTPPRPGTIAEREHKKWENAPPIENNPYSEESIRKRCLERQYSRNSDIPGAHYELTKLNDVSLETLTPGRPDIKRFGRDYYINQSKVANGERQERTKSAMSSMSSRPSSSLSQQSSCAGDEQHERQEERLPMSKETDDSISSLQEDKDTKMPVSWRKNNAEIINLETNNHAMNSRAPVDRQKVKSEKDTPGETTWKDHQQTDDILENQRKNSKNEINAKLNNQEQNIEAEHKNDKERKVRKIDLKAYGFENEFSDKKKSQQIRQQRMVNRLDLSSFGYQNGLRRAHSNNQLDQPLRNDKSNLTKHGYKEYLIDMPRSFGCKDFAKSSKGFNELRDEVEEVNSRLISVKSMPNVAEDICYHANPVYVNDAQDELTAINLLELVKEHDVIIEDDISLLNDYDEISSDVERSFEDIYIMTKAQSRETNEELRVMPSVKRLAEVFGRRQTSEKTAVPAKVYRALVAKVDDAKDRSATPEVQIVETPRQMHSLTARSLSREFREGLRQIPGKLTSLPVSRSLIEERPTNRTEIVRSKQESNDTAVISPGKLKSNIIFWEQMQKRS</sequence>
<dbReference type="EMBL" id="ADTU01025486">
    <property type="status" value="NOT_ANNOTATED_CDS"/>
    <property type="molecule type" value="Genomic_DNA"/>
</dbReference>
<keyword evidence="1" id="KW-0175">Coiled coil</keyword>
<feature type="compositionally biased region" description="Basic and acidic residues" evidence="2">
    <location>
        <begin position="598"/>
        <end position="618"/>
    </location>
</feature>
<organism evidence="3 4">
    <name type="scientific">Atta cephalotes</name>
    <name type="common">Leafcutter ant</name>
    <dbReference type="NCBI Taxonomy" id="12957"/>
    <lineage>
        <taxon>Eukaryota</taxon>
        <taxon>Metazoa</taxon>
        <taxon>Ecdysozoa</taxon>
        <taxon>Arthropoda</taxon>
        <taxon>Hexapoda</taxon>
        <taxon>Insecta</taxon>
        <taxon>Pterygota</taxon>
        <taxon>Neoptera</taxon>
        <taxon>Endopterygota</taxon>
        <taxon>Hymenoptera</taxon>
        <taxon>Apocrita</taxon>
        <taxon>Aculeata</taxon>
        <taxon>Formicoidea</taxon>
        <taxon>Formicidae</taxon>
        <taxon>Myrmicinae</taxon>
        <taxon>Atta</taxon>
    </lineage>
</organism>
<feature type="compositionally biased region" description="Low complexity" evidence="2">
    <location>
        <begin position="810"/>
        <end position="828"/>
    </location>
</feature>
<evidence type="ECO:0008006" key="5">
    <source>
        <dbReference type="Google" id="ProtNLM"/>
    </source>
</evidence>
<feature type="region of interest" description="Disordered" evidence="2">
    <location>
        <begin position="528"/>
        <end position="634"/>
    </location>
</feature>
<dbReference type="EMBL" id="ADTU01025487">
    <property type="status" value="NOT_ANNOTATED_CDS"/>
    <property type="molecule type" value="Genomic_DNA"/>
</dbReference>
<dbReference type="Proteomes" id="UP000005205">
    <property type="component" value="Unassembled WGS sequence"/>
</dbReference>
<feature type="compositionally biased region" description="Basic and acidic residues" evidence="2">
    <location>
        <begin position="660"/>
        <end position="674"/>
    </location>
</feature>